<dbReference type="Pfam" id="PF01266">
    <property type="entry name" value="DAO"/>
    <property type="match status" value="1"/>
</dbReference>
<evidence type="ECO:0000256" key="5">
    <source>
        <dbReference type="ARBA" id="ARBA00023002"/>
    </source>
</evidence>
<evidence type="ECO:0000256" key="2">
    <source>
        <dbReference type="ARBA" id="ARBA00006796"/>
    </source>
</evidence>
<dbReference type="SUPFAM" id="SSF51905">
    <property type="entry name" value="FAD/NAD(P)-binding domain"/>
    <property type="match status" value="1"/>
</dbReference>
<dbReference type="InterPro" id="IPR006076">
    <property type="entry name" value="FAD-dep_OxRdtase"/>
</dbReference>
<dbReference type="InterPro" id="IPR039651">
    <property type="entry name" value="FixC-like"/>
</dbReference>
<dbReference type="PANTHER" id="PTHR43624:SF2">
    <property type="entry name" value="ELECTRON TRANSFER FLAVOPROTEIN-QUINONE OXIDOREDUCTASE YDIS-RELATED"/>
    <property type="match status" value="1"/>
</dbReference>
<keyword evidence="4 6" id="KW-0274">FAD</keyword>
<dbReference type="GO" id="GO:0016491">
    <property type="term" value="F:oxidoreductase activity"/>
    <property type="evidence" value="ECO:0007669"/>
    <property type="project" value="UniProtKB-UniRule"/>
</dbReference>
<comment type="cofactor">
    <cofactor evidence="1 6">
        <name>FAD</name>
        <dbReference type="ChEBI" id="CHEBI:57692"/>
    </cofactor>
</comment>
<sequence>MVDDFDIIIIGAGIAGTTCAILCARAGMSALLLERGEQPGQKNLSGGRLYGYVLNDIIAGFPDLAPLERAITHEHFSLLTDRGATTLNHQQPASPSWSILRARFDPWYAEQAQAAGAQCLFSVTVDALHRENDRVAGVLCGGDLLRAGVVVLAEGANSLLAEQCGLIPAPSPTSMALGIKETLALEPARIEERFHLETHQGAAWLFSGNLCGNKQAGAFLYTNRQSLSLGVVAPLASLRDGPTAASALLSQLKKPPTLRPLLRGTQTLEYGAHLVPEGGLHSLPRQRAGNGWLLAGDTLRTCVNAGFTVRGMDMAMLSARAAADTLIAARRRPEIPLHALYDRQLQRSLLWQQLKRYQHLPTLLQRSSWYQSWPALCHEAMADLSRVDAEVNPALWRILLRHGRRMGLRRLTADVIRSLQCL</sequence>
<dbReference type="Gene3D" id="3.50.50.60">
    <property type="entry name" value="FAD/NAD(P)-binding domain"/>
    <property type="match status" value="1"/>
</dbReference>
<comment type="function">
    <text evidence="6">Part of an electron transfer system.</text>
</comment>
<dbReference type="OrthoDB" id="103324at2"/>
<organism evidence="8 9">
    <name type="scientific">[Enterobacter] lignolyticus</name>
    <dbReference type="NCBI Taxonomy" id="1334193"/>
    <lineage>
        <taxon>Bacteria</taxon>
        <taxon>Pseudomonadati</taxon>
        <taxon>Pseudomonadota</taxon>
        <taxon>Gammaproteobacteria</taxon>
        <taxon>Enterobacterales</taxon>
        <taxon>Enterobacteriaceae</taxon>
        <taxon>Pluralibacter</taxon>
    </lineage>
</organism>
<feature type="domain" description="FAD dependent oxidoreductase" evidence="7">
    <location>
        <begin position="6"/>
        <end position="53"/>
    </location>
</feature>
<evidence type="ECO:0000256" key="4">
    <source>
        <dbReference type="ARBA" id="ARBA00022827"/>
    </source>
</evidence>
<dbReference type="PANTHER" id="PTHR43624">
    <property type="entry name" value="ELECTRON TRANSFER FLAVOPROTEIN-QUINONE OXIDOREDUCTASE YDIS-RELATED"/>
    <property type="match status" value="1"/>
</dbReference>
<evidence type="ECO:0000313" key="8">
    <source>
        <dbReference type="EMBL" id="ALR77882.1"/>
    </source>
</evidence>
<evidence type="ECO:0000256" key="6">
    <source>
        <dbReference type="RuleBase" id="RU366069"/>
    </source>
</evidence>
<dbReference type="PRINTS" id="PR00411">
    <property type="entry name" value="PNDRDTASEI"/>
</dbReference>
<evidence type="ECO:0000256" key="1">
    <source>
        <dbReference type="ARBA" id="ARBA00001974"/>
    </source>
</evidence>
<keyword evidence="3 6" id="KW-0285">Flavoprotein</keyword>
<comment type="similarity">
    <text evidence="2 6">Belongs to the ETF-QO/FixC family.</text>
</comment>
<dbReference type="GO" id="GO:0071949">
    <property type="term" value="F:FAD binding"/>
    <property type="evidence" value="ECO:0007669"/>
    <property type="project" value="UniProtKB-UniRule"/>
</dbReference>
<proteinExistence type="inferred from homology"/>
<dbReference type="Proteomes" id="UP000069162">
    <property type="component" value="Chromosome"/>
</dbReference>
<gene>
    <name evidence="8" type="ORF">AO703_16830</name>
</gene>
<name>A0A806XAA2_9ENTR</name>
<protein>
    <recommendedName>
        <fullName evidence="6">Protein FixC</fullName>
    </recommendedName>
</protein>
<keyword evidence="5 6" id="KW-0560">Oxidoreductase</keyword>
<evidence type="ECO:0000313" key="9">
    <source>
        <dbReference type="Proteomes" id="UP000069162"/>
    </source>
</evidence>
<dbReference type="EMBL" id="CP012871">
    <property type="protein sequence ID" value="ALR77882.1"/>
    <property type="molecule type" value="Genomic_DNA"/>
</dbReference>
<evidence type="ECO:0000256" key="3">
    <source>
        <dbReference type="ARBA" id="ARBA00022630"/>
    </source>
</evidence>
<dbReference type="AlphaFoldDB" id="A0A806XAA2"/>
<dbReference type="InterPro" id="IPR036188">
    <property type="entry name" value="FAD/NAD-bd_sf"/>
</dbReference>
<accession>A0A806XAA2</accession>
<evidence type="ECO:0000259" key="7">
    <source>
        <dbReference type="Pfam" id="PF01266"/>
    </source>
</evidence>
<dbReference type="RefSeq" id="WP_062741802.1">
    <property type="nucleotide sequence ID" value="NZ_CP012871.1"/>
</dbReference>
<dbReference type="KEGG" id="kle:AO703_16830"/>
<dbReference type="SUPFAM" id="SSF54373">
    <property type="entry name" value="FAD-linked reductases, C-terminal domain"/>
    <property type="match status" value="1"/>
</dbReference>
<reference evidence="9" key="1">
    <citation type="submission" date="2015-10" db="EMBL/GenBank/DDBJ databases">
        <title>Complete Genome Sequencing of Klebsiella sp. strain G5.</title>
        <authorList>
            <person name="Chan K.-G."/>
            <person name="Chen J.-W."/>
        </authorList>
    </citation>
    <scope>NUCLEOTIDE SEQUENCE [LARGE SCALE GENOMIC DNA]</scope>
    <source>
        <strain evidence="9">G5</strain>
    </source>
</reference>